<keyword evidence="1" id="KW-0862">Zinc</keyword>
<sequence>MKECPICFEGDQDGDQFGCLEVCRHEFHLNCIREWHKYSIDLKCPICRTESSHLNVGDGQHAVSVDLEMGFMIKHALEHAEARTTGGEEGEEEEQEEQEEEEEGEMGTLSEMLQDGLVIDAIKVIQCGICGDTDAARLNLYCQDCDAIYHETCLRGLACEVGERNAWHECTECRSHQLLELRMGCVSEDQVTSYDSRDYMIFAGEVRDKHSVQTEQMYDRIRHAKHSIQTHVRRALDQYPLALPRDTYKNINQHVSRKLYRFSDNKYLPNQHDYDSLARTAVHAELFPHYHVDI</sequence>
<feature type="region of interest" description="Disordered" evidence="2">
    <location>
        <begin position="81"/>
        <end position="107"/>
    </location>
</feature>
<gene>
    <name evidence="4" type="primary">ASR1_2</name>
    <name evidence="4" type="ORF">GRS66_011223</name>
</gene>
<dbReference type="Pfam" id="PF13639">
    <property type="entry name" value="zf-RING_2"/>
    <property type="match status" value="1"/>
</dbReference>
<dbReference type="GO" id="GO:0016874">
    <property type="term" value="F:ligase activity"/>
    <property type="evidence" value="ECO:0007669"/>
    <property type="project" value="UniProtKB-KW"/>
</dbReference>
<keyword evidence="1" id="KW-0863">Zinc-finger</keyword>
<dbReference type="InterPro" id="IPR011011">
    <property type="entry name" value="Znf_FYVE_PHD"/>
</dbReference>
<dbReference type="InterPro" id="IPR013083">
    <property type="entry name" value="Znf_RING/FYVE/PHD"/>
</dbReference>
<dbReference type="SMART" id="SM00184">
    <property type="entry name" value="RING"/>
    <property type="match status" value="2"/>
</dbReference>
<organism evidence="4 5">
    <name type="scientific">Saccharomyces pastorianus</name>
    <name type="common">Lager yeast</name>
    <name type="synonym">Saccharomyces cerevisiae x Saccharomyces eubayanus</name>
    <dbReference type="NCBI Taxonomy" id="27292"/>
    <lineage>
        <taxon>Eukaryota</taxon>
        <taxon>Fungi</taxon>
        <taxon>Dikarya</taxon>
        <taxon>Ascomycota</taxon>
        <taxon>Saccharomycotina</taxon>
        <taxon>Saccharomycetes</taxon>
        <taxon>Saccharomycetales</taxon>
        <taxon>Saccharomycetaceae</taxon>
        <taxon>Saccharomyces</taxon>
    </lineage>
</organism>
<dbReference type="Gene3D" id="3.30.40.10">
    <property type="entry name" value="Zinc/RING finger domain, C3HC4 (zinc finger)"/>
    <property type="match status" value="1"/>
</dbReference>
<proteinExistence type="predicted"/>
<dbReference type="InterPro" id="IPR001841">
    <property type="entry name" value="Znf_RING"/>
</dbReference>
<reference evidence="4 5" key="1">
    <citation type="journal article" date="2019" name="BMC Genomics">
        <title>Chromosome level assembly and comparative genome analysis confirm lager-brewing yeasts originated from a single hybridization.</title>
        <authorList>
            <person name="Salazar A.N."/>
            <person name="Gorter de Vries A.R."/>
            <person name="van den Broek M."/>
            <person name="Brouwers N."/>
            <person name="de la Torre Cortes P."/>
            <person name="Kuijpers N.G.A."/>
            <person name="Daran J.G."/>
            <person name="Abeel T."/>
        </authorList>
    </citation>
    <scope>NUCLEOTIDE SEQUENCE [LARGE SCALE GENOMIC DNA]</scope>
    <source>
        <strain evidence="4 5">CBS 1483</strain>
    </source>
</reference>
<dbReference type="AlphaFoldDB" id="A0A6C1EHI5"/>
<dbReference type="SUPFAM" id="SSF57850">
    <property type="entry name" value="RING/U-box"/>
    <property type="match status" value="1"/>
</dbReference>
<evidence type="ECO:0000259" key="3">
    <source>
        <dbReference type="PROSITE" id="PS50089"/>
    </source>
</evidence>
<name>A0A6C1EHI5_SACPS</name>
<evidence type="ECO:0000313" key="4">
    <source>
        <dbReference type="EMBL" id="QID88505.1"/>
    </source>
</evidence>
<dbReference type="EMBL" id="CP049013">
    <property type="protein sequence ID" value="QID88505.1"/>
    <property type="molecule type" value="Genomic_DNA"/>
</dbReference>
<feature type="compositionally biased region" description="Acidic residues" evidence="2">
    <location>
        <begin position="88"/>
        <end position="105"/>
    </location>
</feature>
<keyword evidence="4" id="KW-0436">Ligase</keyword>
<dbReference type="Gene3D" id="2.30.30.1150">
    <property type="match status" value="1"/>
</dbReference>
<feature type="domain" description="RING-type" evidence="3">
    <location>
        <begin position="4"/>
        <end position="48"/>
    </location>
</feature>
<dbReference type="Proteomes" id="UP000501346">
    <property type="component" value="Chromosome SeXVI"/>
</dbReference>
<evidence type="ECO:0000313" key="5">
    <source>
        <dbReference type="Proteomes" id="UP000501346"/>
    </source>
</evidence>
<evidence type="ECO:0000256" key="2">
    <source>
        <dbReference type="SAM" id="MobiDB-lite"/>
    </source>
</evidence>
<dbReference type="OrthoDB" id="8062037at2759"/>
<evidence type="ECO:0000256" key="1">
    <source>
        <dbReference type="PROSITE-ProRule" id="PRU00175"/>
    </source>
</evidence>
<dbReference type="GO" id="GO:0008270">
    <property type="term" value="F:zinc ion binding"/>
    <property type="evidence" value="ECO:0007669"/>
    <property type="project" value="UniProtKB-KW"/>
</dbReference>
<accession>A0A6C1EHI5</accession>
<keyword evidence="1" id="KW-0479">Metal-binding</keyword>
<protein>
    <submittedName>
        <fullName evidence="4">Ubiquitin-protein ligase asr1</fullName>
    </submittedName>
</protein>
<dbReference type="SUPFAM" id="SSF57903">
    <property type="entry name" value="FYVE/PHD zinc finger"/>
    <property type="match status" value="1"/>
</dbReference>
<keyword evidence="5" id="KW-1185">Reference proteome</keyword>
<dbReference type="PROSITE" id="PS50089">
    <property type="entry name" value="ZF_RING_2"/>
    <property type="match status" value="1"/>
</dbReference>